<dbReference type="Proteomes" id="UP001162060">
    <property type="component" value="Unassembled WGS sequence"/>
</dbReference>
<proteinExistence type="predicted"/>
<dbReference type="AlphaFoldDB" id="A0AAV1TTL9"/>
<evidence type="ECO:0000313" key="3">
    <source>
        <dbReference type="Proteomes" id="UP001162060"/>
    </source>
</evidence>
<protein>
    <recommendedName>
        <fullName evidence="4">Secreted protein</fullName>
    </recommendedName>
</protein>
<evidence type="ECO:0000313" key="2">
    <source>
        <dbReference type="EMBL" id="CAK7924525.1"/>
    </source>
</evidence>
<comment type="caution">
    <text evidence="2">The sequence shown here is derived from an EMBL/GenBank/DDBJ whole genome shotgun (WGS) entry which is preliminary data.</text>
</comment>
<feature type="signal peptide" evidence="1">
    <location>
        <begin position="1"/>
        <end position="30"/>
    </location>
</feature>
<evidence type="ECO:0008006" key="4">
    <source>
        <dbReference type="Google" id="ProtNLM"/>
    </source>
</evidence>
<evidence type="ECO:0000256" key="1">
    <source>
        <dbReference type="SAM" id="SignalP"/>
    </source>
</evidence>
<organism evidence="2 3">
    <name type="scientific">Peronospora matthiolae</name>
    <dbReference type="NCBI Taxonomy" id="2874970"/>
    <lineage>
        <taxon>Eukaryota</taxon>
        <taxon>Sar</taxon>
        <taxon>Stramenopiles</taxon>
        <taxon>Oomycota</taxon>
        <taxon>Peronosporomycetes</taxon>
        <taxon>Peronosporales</taxon>
        <taxon>Peronosporaceae</taxon>
        <taxon>Peronospora</taxon>
    </lineage>
</organism>
<dbReference type="EMBL" id="CAKLBY020000075">
    <property type="protein sequence ID" value="CAK7924525.1"/>
    <property type="molecule type" value="Genomic_DNA"/>
</dbReference>
<sequence>MVGRSAWVCSEQTLVLFFCLVCSTIRPSAAWHKRQRYDRSSSILVTTHTHRILPHVRGKGDQLRMEKEARRVRVVPAVLKVGGCGGRTCFDCGCSTSTDVKTSPSEEEDEDVAGTWKETVHRRRRKTRQDVVHEQKTCGVENVDVLLQRQ</sequence>
<reference evidence="2" key="1">
    <citation type="submission" date="2024-01" db="EMBL/GenBank/DDBJ databases">
        <authorList>
            <person name="Webb A."/>
        </authorList>
    </citation>
    <scope>NUCLEOTIDE SEQUENCE</scope>
    <source>
        <strain evidence="2">Pm1</strain>
    </source>
</reference>
<gene>
    <name evidence="2" type="ORF">PM001_LOCUS9675</name>
</gene>
<accession>A0AAV1TTL9</accession>
<keyword evidence="1" id="KW-0732">Signal</keyword>
<name>A0AAV1TTL9_9STRA</name>
<feature type="chain" id="PRO_5043438411" description="Secreted protein" evidence="1">
    <location>
        <begin position="31"/>
        <end position="150"/>
    </location>
</feature>